<name>A0A1M7UD74_9BRAD</name>
<keyword evidence="2" id="KW-1185">Reference proteome</keyword>
<sequence>MASRLRIWRGSPDPPRFRAVRQLYRMLRVPEARGRRLLRRWLSAEQLAQFDARSSFDVIGCHTARRYRIYYAKVANVEELDQVGHPIVRYCFIPEGDLVPGDVMLAQKIALETNERAALAVANRLTPAARPPA</sequence>
<accession>A0A1M7UD74</accession>
<reference evidence="2" key="1">
    <citation type="submission" date="2016-11" db="EMBL/GenBank/DDBJ databases">
        <authorList>
            <person name="Varghese N."/>
            <person name="Submissions S."/>
        </authorList>
    </citation>
    <scope>NUCLEOTIDE SEQUENCE [LARGE SCALE GENOMIC DNA]</scope>
    <source>
        <strain evidence="2">GAS401</strain>
    </source>
</reference>
<evidence type="ECO:0000313" key="2">
    <source>
        <dbReference type="Proteomes" id="UP000184096"/>
    </source>
</evidence>
<dbReference type="EMBL" id="LT670849">
    <property type="protein sequence ID" value="SHN80906.1"/>
    <property type="molecule type" value="Genomic_DNA"/>
</dbReference>
<dbReference type="RefSeq" id="WP_072821194.1">
    <property type="nucleotide sequence ID" value="NZ_LT670849.1"/>
</dbReference>
<dbReference type="AlphaFoldDB" id="A0A1M7UD74"/>
<dbReference type="Proteomes" id="UP000184096">
    <property type="component" value="Chromosome I"/>
</dbReference>
<organism evidence="1 2">
    <name type="scientific">Bradyrhizobium erythrophlei</name>
    <dbReference type="NCBI Taxonomy" id="1437360"/>
    <lineage>
        <taxon>Bacteria</taxon>
        <taxon>Pseudomonadati</taxon>
        <taxon>Pseudomonadota</taxon>
        <taxon>Alphaproteobacteria</taxon>
        <taxon>Hyphomicrobiales</taxon>
        <taxon>Nitrobacteraceae</taxon>
        <taxon>Bradyrhizobium</taxon>
    </lineage>
</organism>
<gene>
    <name evidence="1" type="ORF">SAMN05444170_4542</name>
</gene>
<proteinExistence type="predicted"/>
<protein>
    <submittedName>
        <fullName evidence="1">Uncharacterized protein</fullName>
    </submittedName>
</protein>
<evidence type="ECO:0000313" key="1">
    <source>
        <dbReference type="EMBL" id="SHN80906.1"/>
    </source>
</evidence>